<feature type="compositionally biased region" description="Acidic residues" evidence="1">
    <location>
        <begin position="199"/>
        <end position="213"/>
    </location>
</feature>
<gene>
    <name evidence="3" type="ORF">LSALG_LOCUS29667</name>
</gene>
<organism evidence="3 4">
    <name type="scientific">Lactuca saligna</name>
    <name type="common">Willowleaf lettuce</name>
    <dbReference type="NCBI Taxonomy" id="75948"/>
    <lineage>
        <taxon>Eukaryota</taxon>
        <taxon>Viridiplantae</taxon>
        <taxon>Streptophyta</taxon>
        <taxon>Embryophyta</taxon>
        <taxon>Tracheophyta</taxon>
        <taxon>Spermatophyta</taxon>
        <taxon>Magnoliopsida</taxon>
        <taxon>eudicotyledons</taxon>
        <taxon>Gunneridae</taxon>
        <taxon>Pentapetalae</taxon>
        <taxon>asterids</taxon>
        <taxon>campanulids</taxon>
        <taxon>Asterales</taxon>
        <taxon>Asteraceae</taxon>
        <taxon>Cichorioideae</taxon>
        <taxon>Cichorieae</taxon>
        <taxon>Lactucinae</taxon>
        <taxon>Lactuca</taxon>
    </lineage>
</organism>
<accession>A0AA35ZDU1</accession>
<proteinExistence type="predicted"/>
<evidence type="ECO:0000313" key="4">
    <source>
        <dbReference type="Proteomes" id="UP001177003"/>
    </source>
</evidence>
<name>A0AA35ZDU1_LACSI</name>
<dbReference type="Proteomes" id="UP001177003">
    <property type="component" value="Chromosome 6"/>
</dbReference>
<dbReference type="Gene3D" id="2.60.40.150">
    <property type="entry name" value="C2 domain"/>
    <property type="match status" value="1"/>
</dbReference>
<dbReference type="PANTHER" id="PTHR32246">
    <property type="entry name" value="INGRESSION PROTEIN FIC1"/>
    <property type="match status" value="1"/>
</dbReference>
<evidence type="ECO:0000259" key="2">
    <source>
        <dbReference type="PROSITE" id="PS50004"/>
    </source>
</evidence>
<keyword evidence="4" id="KW-1185">Reference proteome</keyword>
<dbReference type="SMART" id="SM00239">
    <property type="entry name" value="C2"/>
    <property type="match status" value="1"/>
</dbReference>
<dbReference type="InterPro" id="IPR000008">
    <property type="entry name" value="C2_dom"/>
</dbReference>
<sequence>MESAKLEIVIHCAKGLKNVKHLSSMNPYAAVWIAGDGELSKPQETHVAEKGHCNPTWECSMHFNIISINTKSTLCFKIIHRGLLTKRKIGEVQVPFTVLLAGDARECCKGIYQVTIPSGKKQGEIIVSHKFSELAVSSSKDDGSGPSRVTRGLRRKKPGTFKMVTTKVLEKAGYSAVEGITSGVATTGTTFLMQQSLKDEDEDEDKDEDERRR</sequence>
<dbReference type="SUPFAM" id="SSF49562">
    <property type="entry name" value="C2 domain (Calcium/lipid-binding domain, CaLB)"/>
    <property type="match status" value="1"/>
</dbReference>
<reference evidence="3" key="1">
    <citation type="submission" date="2023-04" db="EMBL/GenBank/DDBJ databases">
        <authorList>
            <person name="Vijverberg K."/>
            <person name="Xiong W."/>
            <person name="Schranz E."/>
        </authorList>
    </citation>
    <scope>NUCLEOTIDE SEQUENCE</scope>
</reference>
<dbReference type="GO" id="GO:0006952">
    <property type="term" value="P:defense response"/>
    <property type="evidence" value="ECO:0007669"/>
    <property type="project" value="InterPro"/>
</dbReference>
<dbReference type="CDD" id="cd04051">
    <property type="entry name" value="C2_SRC2_like"/>
    <property type="match status" value="1"/>
</dbReference>
<dbReference type="EMBL" id="OX465082">
    <property type="protein sequence ID" value="CAI9290476.1"/>
    <property type="molecule type" value="Genomic_DNA"/>
</dbReference>
<feature type="region of interest" description="Disordered" evidence="1">
    <location>
        <begin position="191"/>
        <end position="213"/>
    </location>
</feature>
<dbReference type="PANTHER" id="PTHR32246:SF124">
    <property type="entry name" value="C2 DOMAIN-CONTAINING PROTEIN"/>
    <property type="match status" value="1"/>
</dbReference>
<feature type="domain" description="C2" evidence="2">
    <location>
        <begin position="1"/>
        <end position="109"/>
    </location>
</feature>
<dbReference type="AlphaFoldDB" id="A0AA35ZDU1"/>
<dbReference type="Pfam" id="PF00168">
    <property type="entry name" value="C2"/>
    <property type="match status" value="1"/>
</dbReference>
<dbReference type="PROSITE" id="PS50004">
    <property type="entry name" value="C2"/>
    <property type="match status" value="1"/>
</dbReference>
<dbReference type="InterPro" id="IPR044750">
    <property type="entry name" value="C2_SRC2/BAP"/>
</dbReference>
<protein>
    <recommendedName>
        <fullName evidence="2">C2 domain-containing protein</fullName>
    </recommendedName>
</protein>
<feature type="region of interest" description="Disordered" evidence="1">
    <location>
        <begin position="137"/>
        <end position="156"/>
    </location>
</feature>
<evidence type="ECO:0000313" key="3">
    <source>
        <dbReference type="EMBL" id="CAI9290476.1"/>
    </source>
</evidence>
<dbReference type="InterPro" id="IPR035892">
    <property type="entry name" value="C2_domain_sf"/>
</dbReference>
<evidence type="ECO:0000256" key="1">
    <source>
        <dbReference type="SAM" id="MobiDB-lite"/>
    </source>
</evidence>